<name>A0A9P7ZXG3_MORAP</name>
<feature type="region of interest" description="Disordered" evidence="1">
    <location>
        <begin position="1"/>
        <end position="89"/>
    </location>
</feature>
<evidence type="ECO:0000313" key="3">
    <source>
        <dbReference type="Proteomes" id="UP000717515"/>
    </source>
</evidence>
<organism evidence="2 3">
    <name type="scientific">Mortierella alpina</name>
    <name type="common">Oleaginous fungus</name>
    <name type="synonym">Mortierella renispora</name>
    <dbReference type="NCBI Taxonomy" id="64518"/>
    <lineage>
        <taxon>Eukaryota</taxon>
        <taxon>Fungi</taxon>
        <taxon>Fungi incertae sedis</taxon>
        <taxon>Mucoromycota</taxon>
        <taxon>Mortierellomycotina</taxon>
        <taxon>Mortierellomycetes</taxon>
        <taxon>Mortierellales</taxon>
        <taxon>Mortierellaceae</taxon>
        <taxon>Mortierella</taxon>
    </lineage>
</organism>
<feature type="region of interest" description="Disordered" evidence="1">
    <location>
        <begin position="275"/>
        <end position="328"/>
    </location>
</feature>
<proteinExistence type="predicted"/>
<dbReference type="AlphaFoldDB" id="A0A9P7ZXG3"/>
<feature type="region of interest" description="Disordered" evidence="1">
    <location>
        <begin position="395"/>
        <end position="443"/>
    </location>
</feature>
<dbReference type="Proteomes" id="UP000717515">
    <property type="component" value="Unassembled WGS sequence"/>
</dbReference>
<sequence length="476" mass="52740">MKPQLGQSKLAILKHAPNAHRKRRPIDLRGKQSTSSGLGRYGTSCTSSDSSQLATLSGTSGGGVGGARRTAASGHPPSLLRRQTTRNKSFMDIDLPSMKMLRREPSIMELDPPQTLFNPAPNPSHFLPGPWAFFQAAEAQREQRQAQVEFLTRLQELRLRDEQQFVRVMAGFARDCPGQFSQLTGFMKQMEVEMATAGENSYWTQQQQQRQQQQQQQYGNWNRTMTHREQKGAKSSLLELAQLFGNKVNHANSYPQQHQKQHHQQQQYGYQQGSFAGQDAQRGGDRRGSRGGRPRGGSQGNFGNAGAMAGQQRQPPVPALRRGKTFQQQQQAIQQLTAYQRHLYQQVQQMHQQGQSPHGWQAPGHPNSLTSPVATPMAYELMQYAAMAAMAERGGNHNSPVPPLLSGLSSPTSSQYSGPGSPLSPVGLDGLMGQLQQPGQGSQEQFELAAMNMHMNMNSQGSSRRSRFKPPPVRTH</sequence>
<protein>
    <submittedName>
        <fullName evidence="2">Uncharacterized protein</fullName>
    </submittedName>
</protein>
<accession>A0A9P7ZXG3</accession>
<gene>
    <name evidence="2" type="ORF">KVV02_001538</name>
</gene>
<feature type="region of interest" description="Disordered" evidence="1">
    <location>
        <begin position="347"/>
        <end position="368"/>
    </location>
</feature>
<evidence type="ECO:0000313" key="2">
    <source>
        <dbReference type="EMBL" id="KAG9319999.1"/>
    </source>
</evidence>
<feature type="compositionally biased region" description="Low complexity" evidence="1">
    <location>
        <begin position="347"/>
        <end position="358"/>
    </location>
</feature>
<comment type="caution">
    <text evidence="2">The sequence shown here is derived from an EMBL/GenBank/DDBJ whole genome shotgun (WGS) entry which is preliminary data.</text>
</comment>
<dbReference type="EMBL" id="JAIFTL010000342">
    <property type="protein sequence ID" value="KAG9319999.1"/>
    <property type="molecule type" value="Genomic_DNA"/>
</dbReference>
<feature type="region of interest" description="Disordered" evidence="1">
    <location>
        <begin position="457"/>
        <end position="476"/>
    </location>
</feature>
<reference evidence="2" key="1">
    <citation type="submission" date="2021-07" db="EMBL/GenBank/DDBJ databases">
        <title>Draft genome of Mortierella alpina, strain LL118, isolated from an aspen leaf litter sample.</title>
        <authorList>
            <person name="Yang S."/>
            <person name="Vinatzer B.A."/>
        </authorList>
    </citation>
    <scope>NUCLEOTIDE SEQUENCE</scope>
    <source>
        <strain evidence="2">LL118</strain>
    </source>
</reference>
<feature type="compositionally biased region" description="Polar residues" evidence="1">
    <location>
        <begin position="31"/>
        <end position="52"/>
    </location>
</feature>
<feature type="compositionally biased region" description="Low complexity" evidence="1">
    <location>
        <begin position="404"/>
        <end position="443"/>
    </location>
</feature>
<evidence type="ECO:0000256" key="1">
    <source>
        <dbReference type="SAM" id="MobiDB-lite"/>
    </source>
</evidence>